<dbReference type="InterPro" id="IPR013766">
    <property type="entry name" value="Thioredoxin_domain"/>
</dbReference>
<dbReference type="Gene3D" id="2.30.30.380">
    <property type="entry name" value="Zn-finger domain of Sec23/24"/>
    <property type="match status" value="1"/>
</dbReference>
<dbReference type="Proteomes" id="UP000653472">
    <property type="component" value="Unassembled WGS sequence"/>
</dbReference>
<keyword evidence="3" id="KW-1185">Reference proteome</keyword>
<dbReference type="EMBL" id="JAAVXB010000008">
    <property type="protein sequence ID" value="NKF23493.1"/>
    <property type="molecule type" value="Genomic_DNA"/>
</dbReference>
<dbReference type="GO" id="GO:0005829">
    <property type="term" value="C:cytosol"/>
    <property type="evidence" value="ECO:0007669"/>
    <property type="project" value="TreeGrafter"/>
</dbReference>
<dbReference type="GO" id="GO:0015035">
    <property type="term" value="F:protein-disulfide reductase activity"/>
    <property type="evidence" value="ECO:0007669"/>
    <property type="project" value="TreeGrafter"/>
</dbReference>
<evidence type="ECO:0000313" key="3">
    <source>
        <dbReference type="Proteomes" id="UP000653472"/>
    </source>
</evidence>
<evidence type="ECO:0000313" key="2">
    <source>
        <dbReference type="EMBL" id="NKF23493.1"/>
    </source>
</evidence>
<dbReference type="PRINTS" id="PR00421">
    <property type="entry name" value="THIOREDOXIN"/>
</dbReference>
<dbReference type="InterPro" id="IPR036249">
    <property type="entry name" value="Thioredoxin-like_sf"/>
</dbReference>
<reference evidence="2" key="1">
    <citation type="submission" date="2020-03" db="EMBL/GenBank/DDBJ databases">
        <title>Solimonas marina sp. nov., isolated from deep seawater of the Pacific Ocean.</title>
        <authorList>
            <person name="Liu X."/>
            <person name="Lai Q."/>
            <person name="Sun F."/>
            <person name="Gai Y."/>
            <person name="Li G."/>
            <person name="Shao Z."/>
        </authorList>
    </citation>
    <scope>NUCLEOTIDE SEQUENCE</scope>
    <source>
        <strain evidence="2">C16B3</strain>
    </source>
</reference>
<dbReference type="SUPFAM" id="SSF52833">
    <property type="entry name" value="Thioredoxin-like"/>
    <property type="match status" value="1"/>
</dbReference>
<name>A0A969WCH6_9GAMM</name>
<sequence length="142" mass="14927">MSLIRQCPACGRGNRVPAAHLADSGRCGACKAELPPLAVPVNVDAAQFDAIVAQATVPVLVDFWAEWCGPCKRAAPEVARAAQALAGRAIVLKVDTEAQPALSARYAVRSIPNFAVFRSGQLIRQQPGLMPASALQQLALQS</sequence>
<dbReference type="Pfam" id="PF21352">
    <property type="entry name" value="Zn_ribbon_Thio2"/>
    <property type="match status" value="1"/>
</dbReference>
<proteinExistence type="predicted"/>
<dbReference type="AlphaFoldDB" id="A0A969WCH6"/>
<evidence type="ECO:0000259" key="1">
    <source>
        <dbReference type="PROSITE" id="PS51352"/>
    </source>
</evidence>
<feature type="domain" description="Thioredoxin" evidence="1">
    <location>
        <begin position="28"/>
        <end position="142"/>
    </location>
</feature>
<dbReference type="PANTHER" id="PTHR45663">
    <property type="entry name" value="GEO12009P1"/>
    <property type="match status" value="1"/>
</dbReference>
<dbReference type="PROSITE" id="PS51352">
    <property type="entry name" value="THIOREDOXIN_2"/>
    <property type="match status" value="1"/>
</dbReference>
<organism evidence="2 3">
    <name type="scientific">Solimonas marina</name>
    <dbReference type="NCBI Taxonomy" id="2714601"/>
    <lineage>
        <taxon>Bacteria</taxon>
        <taxon>Pseudomonadati</taxon>
        <taxon>Pseudomonadota</taxon>
        <taxon>Gammaproteobacteria</taxon>
        <taxon>Nevskiales</taxon>
        <taxon>Nevskiaceae</taxon>
        <taxon>Solimonas</taxon>
    </lineage>
</organism>
<gene>
    <name evidence="2" type="ORF">G7Y82_14330</name>
</gene>
<dbReference type="InterPro" id="IPR049299">
    <property type="entry name" value="Thio2_N"/>
</dbReference>
<comment type="caution">
    <text evidence="2">The sequence shown here is derived from an EMBL/GenBank/DDBJ whole genome shotgun (WGS) entry which is preliminary data.</text>
</comment>
<dbReference type="Gene3D" id="3.40.30.10">
    <property type="entry name" value="Glutaredoxin"/>
    <property type="match status" value="1"/>
</dbReference>
<dbReference type="RefSeq" id="WP_168148817.1">
    <property type="nucleotide sequence ID" value="NZ_JAAVXB010000008.1"/>
</dbReference>
<protein>
    <submittedName>
        <fullName evidence="2">Thioredoxin fold domain-containing protein</fullName>
    </submittedName>
</protein>
<dbReference type="PANTHER" id="PTHR45663:SF40">
    <property type="entry name" value="THIOREDOXIN 2"/>
    <property type="match status" value="1"/>
</dbReference>
<dbReference type="CDD" id="cd02947">
    <property type="entry name" value="TRX_family"/>
    <property type="match status" value="1"/>
</dbReference>
<dbReference type="Pfam" id="PF00085">
    <property type="entry name" value="Thioredoxin"/>
    <property type="match status" value="1"/>
</dbReference>
<accession>A0A969WCH6</accession>